<feature type="region of interest" description="Disordered" evidence="1">
    <location>
        <begin position="231"/>
        <end position="298"/>
    </location>
</feature>
<dbReference type="STRING" id="1314785.A0A165EZF5"/>
<feature type="compositionally biased region" description="Polar residues" evidence="1">
    <location>
        <begin position="73"/>
        <end position="88"/>
    </location>
</feature>
<dbReference type="RefSeq" id="XP_040765780.1">
    <property type="nucleotide sequence ID" value="XM_040906959.1"/>
</dbReference>
<evidence type="ECO:0000313" key="3">
    <source>
        <dbReference type="Proteomes" id="UP000076871"/>
    </source>
</evidence>
<feature type="region of interest" description="Disordered" evidence="1">
    <location>
        <begin position="441"/>
        <end position="574"/>
    </location>
</feature>
<sequence length="725" mass="81121">MNPSGSSRQGEASTHAGLSKVARKTGTPHSADAPSNDGHRPNTSRKVATRSGPPSHSAPARAVAPQPTRRTVAKSTSRVVNAHAQNPPSNAPMRQHAAPRLTATKQVPVGRGEDRFRAPSAHVPPSRLHVDLTTKSSPLRPPWTTQDEARPSSIGHGSRAQNGFAGRSTAPRMMASAAIRRPDVAAAPLGLHARDHGHTFDRTSGEDAFYLERGLVLRRLGGLGAEIQRDQSAIESPHPMEHRAGPSALRTDRPERQFGRKSSGFPKKARKKVIDENQEEIPDTSDSESEESESEDIEQLTAALDALTLPTTRMKEYRQLPFLLRNLRKGFRHRCQLLGVKMEPKTTPEAPIGVLYRYNLDDDDNTVTSADSGEYDYEEWQGHMLQWDCPLCQLHPSFDTREMLRFHLQCDHAEVQVLWRGIERNGKQTWQIVLTVSDIDDNVSSEDEEDDESDLDSQVPGQVPLKKEDEEDELDELRSTPSRTPRPTPSSAADVDEVDEALRMSGSAPVASPPPMIQPELLSPEPPVFIPKKFRAESPTPATAPRAGRIAQPSRGSLPERYPTPPPPDDLLGPSAQYPYLPDGANAEEYYSCRPGGPRIYDLLNALSLEPFGVLSWVIVDREEELFEMDDIRDEDKVMMALWNRWIMLNRTKFIMEPYRNSIIKFVDQYWRMIHRAAGWAALRAFLLMLASNRFLKASEIVEILKHYETYTGMDQWYKDHDAEA</sequence>
<dbReference type="OrthoDB" id="3249923at2759"/>
<organism evidence="2 3">
    <name type="scientific">Laetiporus sulphureus 93-53</name>
    <dbReference type="NCBI Taxonomy" id="1314785"/>
    <lineage>
        <taxon>Eukaryota</taxon>
        <taxon>Fungi</taxon>
        <taxon>Dikarya</taxon>
        <taxon>Basidiomycota</taxon>
        <taxon>Agaricomycotina</taxon>
        <taxon>Agaricomycetes</taxon>
        <taxon>Polyporales</taxon>
        <taxon>Laetiporus</taxon>
    </lineage>
</organism>
<evidence type="ECO:0000256" key="1">
    <source>
        <dbReference type="SAM" id="MobiDB-lite"/>
    </source>
</evidence>
<feature type="compositionally biased region" description="Acidic residues" evidence="1">
    <location>
        <begin position="276"/>
        <end position="298"/>
    </location>
</feature>
<feature type="compositionally biased region" description="Low complexity" evidence="1">
    <location>
        <begin position="479"/>
        <end position="491"/>
    </location>
</feature>
<evidence type="ECO:0000313" key="2">
    <source>
        <dbReference type="EMBL" id="KZT08040.1"/>
    </source>
</evidence>
<proteinExistence type="predicted"/>
<dbReference type="EMBL" id="KV427617">
    <property type="protein sequence ID" value="KZT08040.1"/>
    <property type="molecule type" value="Genomic_DNA"/>
</dbReference>
<keyword evidence="3" id="KW-1185">Reference proteome</keyword>
<gene>
    <name evidence="2" type="ORF">LAESUDRAFT_713305</name>
</gene>
<reference evidence="2 3" key="1">
    <citation type="journal article" date="2016" name="Mol. Biol. Evol.">
        <title>Comparative Genomics of Early-Diverging Mushroom-Forming Fungi Provides Insights into the Origins of Lignocellulose Decay Capabilities.</title>
        <authorList>
            <person name="Nagy L.G."/>
            <person name="Riley R."/>
            <person name="Tritt A."/>
            <person name="Adam C."/>
            <person name="Daum C."/>
            <person name="Floudas D."/>
            <person name="Sun H."/>
            <person name="Yadav J.S."/>
            <person name="Pangilinan J."/>
            <person name="Larsson K.H."/>
            <person name="Matsuura K."/>
            <person name="Barry K."/>
            <person name="Labutti K."/>
            <person name="Kuo R."/>
            <person name="Ohm R.A."/>
            <person name="Bhattacharya S.S."/>
            <person name="Shirouzu T."/>
            <person name="Yoshinaga Y."/>
            <person name="Martin F.M."/>
            <person name="Grigoriev I.V."/>
            <person name="Hibbett D.S."/>
        </authorList>
    </citation>
    <scope>NUCLEOTIDE SEQUENCE [LARGE SCALE GENOMIC DNA]</scope>
    <source>
        <strain evidence="2 3">93-53</strain>
    </source>
</reference>
<dbReference type="Proteomes" id="UP000076871">
    <property type="component" value="Unassembled WGS sequence"/>
</dbReference>
<feature type="compositionally biased region" description="Polar residues" evidence="1">
    <location>
        <begin position="1"/>
        <end position="12"/>
    </location>
</feature>
<name>A0A165EZF5_9APHY</name>
<dbReference type="AlphaFoldDB" id="A0A165EZF5"/>
<dbReference type="InParanoid" id="A0A165EZF5"/>
<dbReference type="GeneID" id="63823988"/>
<feature type="region of interest" description="Disordered" evidence="1">
    <location>
        <begin position="1"/>
        <end position="166"/>
    </location>
</feature>
<feature type="compositionally biased region" description="Basic and acidic residues" evidence="1">
    <location>
        <begin position="238"/>
        <end position="258"/>
    </location>
</feature>
<feature type="compositionally biased region" description="Acidic residues" evidence="1">
    <location>
        <begin position="441"/>
        <end position="455"/>
    </location>
</feature>
<protein>
    <submittedName>
        <fullName evidence="2">Uncharacterized protein</fullName>
    </submittedName>
</protein>
<accession>A0A165EZF5</accession>